<name>A0A6C0LTM1_9ZZZZ</name>
<protein>
    <submittedName>
        <fullName evidence="1">Uncharacterized protein</fullName>
    </submittedName>
</protein>
<evidence type="ECO:0000313" key="1">
    <source>
        <dbReference type="EMBL" id="QHU33355.1"/>
    </source>
</evidence>
<sequence>MEVNIFIMPIFGKKCVAIYNIMPTLIDEFKIQPLIDYKYHQFMNFEATRCILPNMKDLKCIDSYLNGYGLMCINEGPKLRIKCVHE</sequence>
<organism evidence="1">
    <name type="scientific">viral metagenome</name>
    <dbReference type="NCBI Taxonomy" id="1070528"/>
    <lineage>
        <taxon>unclassified sequences</taxon>
        <taxon>metagenomes</taxon>
        <taxon>organismal metagenomes</taxon>
    </lineage>
</organism>
<dbReference type="EMBL" id="MN740556">
    <property type="protein sequence ID" value="QHU33355.1"/>
    <property type="molecule type" value="Genomic_DNA"/>
</dbReference>
<reference evidence="1" key="1">
    <citation type="journal article" date="2020" name="Nature">
        <title>Giant virus diversity and host interactions through global metagenomics.</title>
        <authorList>
            <person name="Schulz F."/>
            <person name="Roux S."/>
            <person name="Paez-Espino D."/>
            <person name="Jungbluth S."/>
            <person name="Walsh D.A."/>
            <person name="Denef V.J."/>
            <person name="McMahon K.D."/>
            <person name="Konstantinidis K.T."/>
            <person name="Eloe-Fadrosh E.A."/>
            <person name="Kyrpides N.C."/>
            <person name="Woyke T."/>
        </authorList>
    </citation>
    <scope>NUCLEOTIDE SEQUENCE</scope>
    <source>
        <strain evidence="1">GVMAG-S-1014582-52</strain>
    </source>
</reference>
<accession>A0A6C0LTM1</accession>
<proteinExistence type="predicted"/>
<dbReference type="AlphaFoldDB" id="A0A6C0LTM1"/>